<reference evidence="2 3" key="1">
    <citation type="journal article" date="2021" name="Sci. Rep.">
        <title>The genome of the diatom Chaetoceros tenuissimus carries an ancient integrated fragment of an extant virus.</title>
        <authorList>
            <person name="Hongo Y."/>
            <person name="Kimura K."/>
            <person name="Takaki Y."/>
            <person name="Yoshida Y."/>
            <person name="Baba S."/>
            <person name="Kobayashi G."/>
            <person name="Nagasaki K."/>
            <person name="Hano T."/>
            <person name="Tomaru Y."/>
        </authorList>
    </citation>
    <scope>NUCLEOTIDE SEQUENCE [LARGE SCALE GENOMIC DNA]</scope>
    <source>
        <strain evidence="2 3">NIES-3715</strain>
    </source>
</reference>
<organism evidence="2 3">
    <name type="scientific">Chaetoceros tenuissimus</name>
    <dbReference type="NCBI Taxonomy" id="426638"/>
    <lineage>
        <taxon>Eukaryota</taxon>
        <taxon>Sar</taxon>
        <taxon>Stramenopiles</taxon>
        <taxon>Ochrophyta</taxon>
        <taxon>Bacillariophyta</taxon>
        <taxon>Coscinodiscophyceae</taxon>
        <taxon>Chaetocerotophycidae</taxon>
        <taxon>Chaetocerotales</taxon>
        <taxon>Chaetocerotaceae</taxon>
        <taxon>Chaetoceros</taxon>
    </lineage>
</organism>
<evidence type="ECO:0000313" key="3">
    <source>
        <dbReference type="Proteomes" id="UP001054902"/>
    </source>
</evidence>
<evidence type="ECO:0000256" key="1">
    <source>
        <dbReference type="SAM" id="MobiDB-lite"/>
    </source>
</evidence>
<dbReference type="AlphaFoldDB" id="A0AAD3H966"/>
<feature type="region of interest" description="Disordered" evidence="1">
    <location>
        <begin position="22"/>
        <end position="42"/>
    </location>
</feature>
<feature type="compositionally biased region" description="Basic and acidic residues" evidence="1">
    <location>
        <begin position="22"/>
        <end position="40"/>
    </location>
</feature>
<accession>A0AAD3H966</accession>
<evidence type="ECO:0000313" key="2">
    <source>
        <dbReference type="EMBL" id="GFH55262.1"/>
    </source>
</evidence>
<feature type="compositionally biased region" description="Polar residues" evidence="1">
    <location>
        <begin position="106"/>
        <end position="118"/>
    </location>
</feature>
<feature type="region of interest" description="Disordered" evidence="1">
    <location>
        <begin position="101"/>
        <end position="127"/>
    </location>
</feature>
<proteinExistence type="predicted"/>
<sequence>MNTIPQNYTVQEKLMMLRKQYTDMKQKEKDDQNNRRERALRGSASKRHMWLYADGIEKMNIRNRLHEEKMQEEFWDHSSCASSYTSRDRYRFRVEKSEREKREISHLNSQTRCETSTAKRGKSWDML</sequence>
<comment type="caution">
    <text evidence="2">The sequence shown here is derived from an EMBL/GenBank/DDBJ whole genome shotgun (WGS) entry which is preliminary data.</text>
</comment>
<dbReference type="EMBL" id="BLLK01000047">
    <property type="protein sequence ID" value="GFH55262.1"/>
    <property type="molecule type" value="Genomic_DNA"/>
</dbReference>
<protein>
    <submittedName>
        <fullName evidence="2">Uncharacterized protein</fullName>
    </submittedName>
</protein>
<dbReference type="Proteomes" id="UP001054902">
    <property type="component" value="Unassembled WGS sequence"/>
</dbReference>
<gene>
    <name evidence="2" type="ORF">CTEN210_11738</name>
</gene>
<keyword evidence="3" id="KW-1185">Reference proteome</keyword>
<name>A0AAD3H966_9STRA</name>